<dbReference type="PATRIC" id="fig|1716141.3.peg.7097"/>
<comment type="caution">
    <text evidence="6">The sequence shown here is derived from an EMBL/GenBank/DDBJ whole genome shotgun (WGS) entry which is preliminary data.</text>
</comment>
<dbReference type="AlphaFoldDB" id="A0A177HG09"/>
<dbReference type="SUPFAM" id="SSF52540">
    <property type="entry name" value="P-loop containing nucleoside triphosphate hydrolases"/>
    <property type="match status" value="1"/>
</dbReference>
<dbReference type="Pfam" id="PF12399">
    <property type="entry name" value="BCA_ABC_TP_C"/>
    <property type="match status" value="1"/>
</dbReference>
<dbReference type="CDD" id="cd03219">
    <property type="entry name" value="ABC_Mj1267_LivG_branched"/>
    <property type="match status" value="1"/>
</dbReference>
<reference evidence="6 7" key="1">
    <citation type="submission" date="2015-12" db="EMBL/GenBank/DDBJ databases">
        <title>Genome sequence of Streptomyces sp. G25.</title>
        <authorList>
            <person name="Poehlein A."/>
            <person name="Roettig A."/>
            <person name="Hiessl S."/>
            <person name="Hauschild P."/>
            <person name="Schauer J."/>
            <person name="Madkour M.H."/>
            <person name="Al-Ansari A.M."/>
            <person name="Almakishah N.H."/>
            <person name="Steinbuechel A."/>
            <person name="Daniel R."/>
        </authorList>
    </citation>
    <scope>NUCLEOTIDE SEQUENCE [LARGE SCALE GENOMIC DNA]</scope>
    <source>
        <strain evidence="7">G25(2015)</strain>
    </source>
</reference>
<dbReference type="EC" id="3.6.3.-" evidence="6"/>
<keyword evidence="6" id="KW-0378">Hydrolase</keyword>
<dbReference type="InterPro" id="IPR027417">
    <property type="entry name" value="P-loop_NTPase"/>
</dbReference>
<gene>
    <name evidence="6" type="primary">lptB_6</name>
    <name evidence="6" type="ORF">STSP_67180</name>
</gene>
<dbReference type="GO" id="GO:0005524">
    <property type="term" value="F:ATP binding"/>
    <property type="evidence" value="ECO:0007669"/>
    <property type="project" value="UniProtKB-KW"/>
</dbReference>
<protein>
    <submittedName>
        <fullName evidence="6">Lipopolysaccharide export system ATP-binding protein LptB</fullName>
        <ecNumber evidence="6">3.6.3.-</ecNumber>
    </submittedName>
</protein>
<dbReference type="InterPro" id="IPR003439">
    <property type="entry name" value="ABC_transporter-like_ATP-bd"/>
</dbReference>
<dbReference type="OrthoDB" id="9805514at2"/>
<accession>A0A177HG09</accession>
<feature type="region of interest" description="Disordered" evidence="4">
    <location>
        <begin position="249"/>
        <end position="278"/>
    </location>
</feature>
<dbReference type="InterPro" id="IPR032823">
    <property type="entry name" value="BCA_ABC_TP_C"/>
</dbReference>
<organism evidence="6 7">
    <name type="scientific">Streptomyces jeddahensis</name>
    <dbReference type="NCBI Taxonomy" id="1716141"/>
    <lineage>
        <taxon>Bacteria</taxon>
        <taxon>Bacillati</taxon>
        <taxon>Actinomycetota</taxon>
        <taxon>Actinomycetes</taxon>
        <taxon>Kitasatosporales</taxon>
        <taxon>Streptomycetaceae</taxon>
        <taxon>Streptomyces</taxon>
    </lineage>
</organism>
<evidence type="ECO:0000256" key="1">
    <source>
        <dbReference type="ARBA" id="ARBA00022448"/>
    </source>
</evidence>
<dbReference type="SMART" id="SM00382">
    <property type="entry name" value="AAA"/>
    <property type="match status" value="1"/>
</dbReference>
<dbReference type="PROSITE" id="PS50893">
    <property type="entry name" value="ABC_TRANSPORTER_2"/>
    <property type="match status" value="1"/>
</dbReference>
<dbReference type="EMBL" id="LOHS01000164">
    <property type="protein sequence ID" value="OAH09953.1"/>
    <property type="molecule type" value="Genomic_DNA"/>
</dbReference>
<keyword evidence="3 6" id="KW-0067">ATP-binding</keyword>
<dbReference type="Gene3D" id="3.40.50.300">
    <property type="entry name" value="P-loop containing nucleotide triphosphate hydrolases"/>
    <property type="match status" value="1"/>
</dbReference>
<keyword evidence="2" id="KW-0547">Nucleotide-binding</keyword>
<dbReference type="InterPro" id="IPR017871">
    <property type="entry name" value="ABC_transporter-like_CS"/>
</dbReference>
<keyword evidence="7" id="KW-1185">Reference proteome</keyword>
<evidence type="ECO:0000313" key="6">
    <source>
        <dbReference type="EMBL" id="OAH09953.1"/>
    </source>
</evidence>
<proteinExistence type="predicted"/>
<dbReference type="Pfam" id="PF00005">
    <property type="entry name" value="ABC_tran"/>
    <property type="match status" value="1"/>
</dbReference>
<dbReference type="STRING" id="1716141.STSP_67180"/>
<dbReference type="PANTHER" id="PTHR45772:SF4">
    <property type="entry name" value="ABC TRANSPORTER ATP-BINDING PROTEIN"/>
    <property type="match status" value="1"/>
</dbReference>
<evidence type="ECO:0000256" key="2">
    <source>
        <dbReference type="ARBA" id="ARBA00022741"/>
    </source>
</evidence>
<evidence type="ECO:0000259" key="5">
    <source>
        <dbReference type="PROSITE" id="PS50893"/>
    </source>
</evidence>
<evidence type="ECO:0000256" key="4">
    <source>
        <dbReference type="SAM" id="MobiDB-lite"/>
    </source>
</evidence>
<dbReference type="RefSeq" id="WP_067284689.1">
    <property type="nucleotide sequence ID" value="NZ_LOHS01000164.1"/>
</dbReference>
<dbReference type="PANTHER" id="PTHR45772">
    <property type="entry name" value="CONSERVED COMPONENT OF ABC TRANSPORTER FOR NATURAL AMINO ACIDS-RELATED"/>
    <property type="match status" value="1"/>
</dbReference>
<dbReference type="Proteomes" id="UP000077381">
    <property type="component" value="Unassembled WGS sequence"/>
</dbReference>
<sequence>MSMFKVRSLGVSYGGVHALSDVTLDVAEGQLVGLIGPNGAGKTTFVDAVSGLVGARGRVELDGEDLTGMPPHARARRGLARTFQSSELFEDLTVTENLRVTAEHPSWVRVFGETFGRRTPPPSAVADALTTLGLQDFADASPGELSQGQRKLVGVARALAARPRIICLDEPAAGLDTAESAELGRRLRAVADAGTALLLIDHDMGLVMGICDQLVVLEFGKVIAAGPPSQVRDDPAVITAYLGASAVQPADAPVHDGGTPSSLTTGRPGVPSSAPETS</sequence>
<dbReference type="GO" id="GO:0016887">
    <property type="term" value="F:ATP hydrolysis activity"/>
    <property type="evidence" value="ECO:0007669"/>
    <property type="project" value="InterPro"/>
</dbReference>
<dbReference type="GO" id="GO:0005886">
    <property type="term" value="C:plasma membrane"/>
    <property type="evidence" value="ECO:0007669"/>
    <property type="project" value="TreeGrafter"/>
</dbReference>
<name>A0A177HG09_9ACTN</name>
<feature type="domain" description="ABC transporter" evidence="5">
    <location>
        <begin position="4"/>
        <end position="244"/>
    </location>
</feature>
<dbReference type="InterPro" id="IPR051120">
    <property type="entry name" value="ABC_AA/LPS_Transport"/>
</dbReference>
<evidence type="ECO:0000256" key="3">
    <source>
        <dbReference type="ARBA" id="ARBA00022840"/>
    </source>
</evidence>
<dbReference type="InterPro" id="IPR003593">
    <property type="entry name" value="AAA+_ATPase"/>
</dbReference>
<keyword evidence="1" id="KW-0813">Transport</keyword>
<dbReference type="PROSITE" id="PS00211">
    <property type="entry name" value="ABC_TRANSPORTER_1"/>
    <property type="match status" value="1"/>
</dbReference>
<evidence type="ECO:0000313" key="7">
    <source>
        <dbReference type="Proteomes" id="UP000077381"/>
    </source>
</evidence>